<dbReference type="OrthoDB" id="8953821at2"/>
<evidence type="ECO:0000256" key="2">
    <source>
        <dbReference type="ARBA" id="ARBA00008240"/>
    </source>
</evidence>
<reference evidence="13 14" key="1">
    <citation type="submission" date="2019-05" db="EMBL/GenBank/DDBJ databases">
        <authorList>
            <person name="Lee S.D."/>
        </authorList>
    </citation>
    <scope>NUCLEOTIDE SEQUENCE [LARGE SCALE GENOMIC DNA]</scope>
    <source>
        <strain evidence="13 14">C5-26</strain>
    </source>
</reference>
<gene>
    <name evidence="13" type="ORF">FGL98_11390</name>
</gene>
<feature type="transmembrane region" description="Helical" evidence="11">
    <location>
        <begin position="382"/>
        <end position="403"/>
    </location>
</feature>
<evidence type="ECO:0000256" key="3">
    <source>
        <dbReference type="ARBA" id="ARBA00022448"/>
    </source>
</evidence>
<dbReference type="AlphaFoldDB" id="A0A563E0H6"/>
<dbReference type="Pfam" id="PF07690">
    <property type="entry name" value="MFS_1"/>
    <property type="match status" value="1"/>
</dbReference>
<dbReference type="InterPro" id="IPR005828">
    <property type="entry name" value="MFS_sugar_transport-like"/>
</dbReference>
<organism evidence="13 14">
    <name type="scientific">Leekyejoonella antrihumi</name>
    <dbReference type="NCBI Taxonomy" id="1660198"/>
    <lineage>
        <taxon>Bacteria</taxon>
        <taxon>Bacillati</taxon>
        <taxon>Actinomycetota</taxon>
        <taxon>Actinomycetes</taxon>
        <taxon>Micrococcales</taxon>
        <taxon>Dermacoccaceae</taxon>
        <taxon>Leekyejoonella</taxon>
    </lineage>
</organism>
<feature type="transmembrane region" description="Helical" evidence="11">
    <location>
        <begin position="317"/>
        <end position="336"/>
    </location>
</feature>
<dbReference type="InterPro" id="IPR036259">
    <property type="entry name" value="MFS_trans_sf"/>
</dbReference>
<evidence type="ECO:0000256" key="7">
    <source>
        <dbReference type="ARBA" id="ARBA00022989"/>
    </source>
</evidence>
<accession>A0A563E0H6</accession>
<keyword evidence="14" id="KW-1185">Reference proteome</keyword>
<name>A0A563E0H6_9MICO</name>
<dbReference type="InterPro" id="IPR011701">
    <property type="entry name" value="MFS"/>
</dbReference>
<dbReference type="Gene3D" id="1.20.1250.20">
    <property type="entry name" value="MFS general substrate transporter like domains"/>
    <property type="match status" value="2"/>
</dbReference>
<evidence type="ECO:0000256" key="8">
    <source>
        <dbReference type="ARBA" id="ARBA00023136"/>
    </source>
</evidence>
<dbReference type="SUPFAM" id="SSF103473">
    <property type="entry name" value="MFS general substrate transporter"/>
    <property type="match status" value="1"/>
</dbReference>
<keyword evidence="6" id="KW-0769">Symport</keyword>
<keyword evidence="5 11" id="KW-0812">Transmembrane</keyword>
<evidence type="ECO:0000256" key="4">
    <source>
        <dbReference type="ARBA" id="ARBA00022475"/>
    </source>
</evidence>
<sequence length="450" mass="48442">MADLGTTKSVDKPPDRRQLRTVLLSCVMGTTIEWYDFFLYGVAAGLIFNKQYFPSHDPVVGTLLAFATFAVGFVARPIGGLIFGHIGDKVGRKKSMVMTMMIMGVATFLIGCIPTYATIGVAAPIILVVLRVFQGLAVGGEWGGAVLMSVEYAPKGRRTLFGSVPQMGLAVGLMLGTGIFAFIGAIMSDSSYTAWGWRITFWLSLLLVVVGMMIRLKVMESPAFIKLEERQERSQIPARDLVASPTNRRNLWLGMGARWVEGVAFNAWAVFSISYASGTLHLKSGPALISVMIGAAALLVFIPVWGYLGDRFTSRRTYLLGVVLATIAPFIAFPLINTGNAVLLGVGIVLALGILYPVLYAPEAAFFADLFPVNVRYTGISVVYQMSGIVASGLTPLVLTFLLDRAGGGVSLIIGYFVITGVISAVCTLMIRPQSPARTKRTRIESALTV</sequence>
<evidence type="ECO:0000256" key="1">
    <source>
        <dbReference type="ARBA" id="ARBA00004651"/>
    </source>
</evidence>
<dbReference type="GO" id="GO:0005886">
    <property type="term" value="C:plasma membrane"/>
    <property type="evidence" value="ECO:0007669"/>
    <property type="project" value="UniProtKB-SubCell"/>
</dbReference>
<feature type="transmembrane region" description="Helical" evidence="11">
    <location>
        <begin position="168"/>
        <end position="187"/>
    </location>
</feature>
<feature type="domain" description="Major facilitator superfamily (MFS) profile" evidence="12">
    <location>
        <begin position="22"/>
        <end position="436"/>
    </location>
</feature>
<feature type="transmembrane region" description="Helical" evidence="11">
    <location>
        <begin position="342"/>
        <end position="361"/>
    </location>
</feature>
<dbReference type="Proteomes" id="UP000320244">
    <property type="component" value="Unassembled WGS sequence"/>
</dbReference>
<reference evidence="13 14" key="2">
    <citation type="submission" date="2019-08" db="EMBL/GenBank/DDBJ databases">
        <title>Jejuicoccus antrihumi gen. nov., sp. nov., a new member of the family Dermacoccaceae isolated from a cave.</title>
        <authorList>
            <person name="Schumann P."/>
            <person name="Kim I.S."/>
        </authorList>
    </citation>
    <scope>NUCLEOTIDE SEQUENCE [LARGE SCALE GENOMIC DNA]</scope>
    <source>
        <strain evidence="13 14">C5-26</strain>
    </source>
</reference>
<comment type="subcellular location">
    <subcellularLocation>
        <location evidence="1">Cell membrane</location>
        <topology evidence="1">Multi-pass membrane protein</topology>
    </subcellularLocation>
</comment>
<comment type="similarity">
    <text evidence="2">Belongs to the major facilitator superfamily. Metabolite:H+ Symporter (MHS) family (TC 2.A.1.6) family.</text>
</comment>
<feature type="transmembrane region" description="Helical" evidence="11">
    <location>
        <begin position="21"/>
        <end position="48"/>
    </location>
</feature>
<dbReference type="GO" id="GO:0015293">
    <property type="term" value="F:symporter activity"/>
    <property type="evidence" value="ECO:0007669"/>
    <property type="project" value="UniProtKB-KW"/>
</dbReference>
<proteinExistence type="inferred from homology"/>
<comment type="caution">
    <text evidence="13">The sequence shown here is derived from an EMBL/GenBank/DDBJ whole genome shotgun (WGS) entry which is preliminary data.</text>
</comment>
<dbReference type="PANTHER" id="PTHR43045">
    <property type="entry name" value="SHIKIMATE TRANSPORTER"/>
    <property type="match status" value="1"/>
</dbReference>
<keyword evidence="8 11" id="KW-0472">Membrane</keyword>
<keyword evidence="4" id="KW-1003">Cell membrane</keyword>
<dbReference type="PANTHER" id="PTHR43045:SF1">
    <property type="entry name" value="SHIKIMATE TRANSPORTER"/>
    <property type="match status" value="1"/>
</dbReference>
<dbReference type="InterPro" id="IPR020846">
    <property type="entry name" value="MFS_dom"/>
</dbReference>
<evidence type="ECO:0000256" key="10">
    <source>
        <dbReference type="ARBA" id="ARBA00039918"/>
    </source>
</evidence>
<evidence type="ECO:0000256" key="11">
    <source>
        <dbReference type="SAM" id="Phobius"/>
    </source>
</evidence>
<dbReference type="RefSeq" id="WP_146316890.1">
    <property type="nucleotide sequence ID" value="NZ_VCQV01000014.1"/>
</dbReference>
<evidence type="ECO:0000256" key="5">
    <source>
        <dbReference type="ARBA" id="ARBA00022692"/>
    </source>
</evidence>
<evidence type="ECO:0000256" key="6">
    <source>
        <dbReference type="ARBA" id="ARBA00022847"/>
    </source>
</evidence>
<evidence type="ECO:0000313" key="13">
    <source>
        <dbReference type="EMBL" id="TWP36048.1"/>
    </source>
</evidence>
<comment type="function">
    <text evidence="9">May be a proton symporter involved in the uptake of osmolytes such as proline and glycine betaine.</text>
</comment>
<feature type="transmembrane region" description="Helical" evidence="11">
    <location>
        <begin position="409"/>
        <end position="431"/>
    </location>
</feature>
<feature type="transmembrane region" description="Helical" evidence="11">
    <location>
        <begin position="287"/>
        <end position="308"/>
    </location>
</feature>
<dbReference type="PROSITE" id="PS50850">
    <property type="entry name" value="MFS"/>
    <property type="match status" value="1"/>
</dbReference>
<feature type="transmembrane region" description="Helical" evidence="11">
    <location>
        <begin position="96"/>
        <end position="119"/>
    </location>
</feature>
<evidence type="ECO:0000313" key="14">
    <source>
        <dbReference type="Proteomes" id="UP000320244"/>
    </source>
</evidence>
<dbReference type="CDD" id="cd17369">
    <property type="entry name" value="MFS_ShiA_like"/>
    <property type="match status" value="1"/>
</dbReference>
<keyword evidence="7 11" id="KW-1133">Transmembrane helix</keyword>
<protein>
    <recommendedName>
        <fullName evidence="10">Putative proline/betaine transporter</fullName>
    </recommendedName>
</protein>
<evidence type="ECO:0000256" key="9">
    <source>
        <dbReference type="ARBA" id="ARBA00037295"/>
    </source>
</evidence>
<feature type="transmembrane region" description="Helical" evidence="11">
    <location>
        <begin position="199"/>
        <end position="216"/>
    </location>
</feature>
<dbReference type="EMBL" id="VCQV01000014">
    <property type="protein sequence ID" value="TWP36048.1"/>
    <property type="molecule type" value="Genomic_DNA"/>
</dbReference>
<dbReference type="FunFam" id="1.20.1250.20:FF:000001">
    <property type="entry name" value="Dicarboxylate MFS transporter"/>
    <property type="match status" value="1"/>
</dbReference>
<dbReference type="Pfam" id="PF00083">
    <property type="entry name" value="Sugar_tr"/>
    <property type="match status" value="1"/>
</dbReference>
<feature type="transmembrane region" description="Helical" evidence="11">
    <location>
        <begin position="60"/>
        <end position="84"/>
    </location>
</feature>
<evidence type="ECO:0000259" key="12">
    <source>
        <dbReference type="PROSITE" id="PS50850"/>
    </source>
</evidence>
<keyword evidence="3" id="KW-0813">Transport</keyword>